<gene>
    <name evidence="2" type="ORF">ACFQ3W_10550</name>
</gene>
<dbReference type="Proteomes" id="UP001597262">
    <property type="component" value="Unassembled WGS sequence"/>
</dbReference>
<organism evidence="2 3">
    <name type="scientific">Paenibacillus puldeungensis</name>
    <dbReference type="NCBI Taxonomy" id="696536"/>
    <lineage>
        <taxon>Bacteria</taxon>
        <taxon>Bacillati</taxon>
        <taxon>Bacillota</taxon>
        <taxon>Bacilli</taxon>
        <taxon>Bacillales</taxon>
        <taxon>Paenibacillaceae</taxon>
        <taxon>Paenibacillus</taxon>
    </lineage>
</organism>
<feature type="transmembrane region" description="Helical" evidence="1">
    <location>
        <begin position="373"/>
        <end position="394"/>
    </location>
</feature>
<accession>A0ABW3RYA8</accession>
<evidence type="ECO:0000313" key="3">
    <source>
        <dbReference type="Proteomes" id="UP001597262"/>
    </source>
</evidence>
<keyword evidence="1" id="KW-0472">Membrane</keyword>
<keyword evidence="1" id="KW-0812">Transmembrane</keyword>
<evidence type="ECO:0000313" key="2">
    <source>
        <dbReference type="EMBL" id="MFD1176735.1"/>
    </source>
</evidence>
<dbReference type="PANTHER" id="PTHR37305:SF1">
    <property type="entry name" value="MEMBRANE PROTEIN"/>
    <property type="match status" value="1"/>
</dbReference>
<feature type="transmembrane region" description="Helical" evidence="1">
    <location>
        <begin position="20"/>
        <end position="40"/>
    </location>
</feature>
<feature type="transmembrane region" description="Helical" evidence="1">
    <location>
        <begin position="294"/>
        <end position="315"/>
    </location>
</feature>
<proteinExistence type="predicted"/>
<dbReference type="RefSeq" id="WP_379319184.1">
    <property type="nucleotide sequence ID" value="NZ_JBHTLM010000006.1"/>
</dbReference>
<dbReference type="PANTHER" id="PTHR37305">
    <property type="entry name" value="INTEGRAL MEMBRANE PROTEIN-RELATED"/>
    <property type="match status" value="1"/>
</dbReference>
<evidence type="ECO:0000256" key="1">
    <source>
        <dbReference type="SAM" id="Phobius"/>
    </source>
</evidence>
<feature type="transmembrane region" description="Helical" evidence="1">
    <location>
        <begin position="194"/>
        <end position="213"/>
    </location>
</feature>
<protein>
    <recommendedName>
        <fullName evidence="4">ABC transporter permease</fullName>
    </recommendedName>
</protein>
<dbReference type="EMBL" id="JBHTLM010000006">
    <property type="protein sequence ID" value="MFD1176735.1"/>
    <property type="molecule type" value="Genomic_DNA"/>
</dbReference>
<name>A0ABW3RYA8_9BACL</name>
<comment type="caution">
    <text evidence="2">The sequence shown here is derived from an EMBL/GenBank/DDBJ whole genome shotgun (WGS) entry which is preliminary data.</text>
</comment>
<keyword evidence="1" id="KW-1133">Transmembrane helix</keyword>
<sequence>MELFLLEHKKLWKRKSVKICVLLCFLYVVVFGNVLSYQWFQFGTADDYSSAFGNNFDGYSNIRSKQAYANGWRGPLTDKTLQQMVRDYQKKSKTDQIADYEMTDWLTLNTWVETLWPELEKSDSPYLMIKYVDPDKLTGFYERRQQAMGAFLELNGQTGEEKKYFLNMNSKGQTPFGYDWVEGWSAVVANSVSSIGKVMALFLAIALSPMFSGEWHNNTKSLITTTRNGWQQIALAKIGVGFAFALELFALIAVGAIGAQLLFLGTRGWDMPIQCIKLLATAPMNMLQAEVYEYAYVLLASLGFTGIILLLSTLVKSNFASLLASLAVVYVPMAIAQFIPYWAQKLLDLLPFVGDPTDIFRTTAYHLFGKIVWSPYLLVIVPVCLGLLCTPFSMNRWSRRMKA</sequence>
<keyword evidence="3" id="KW-1185">Reference proteome</keyword>
<feature type="transmembrane region" description="Helical" evidence="1">
    <location>
        <begin position="234"/>
        <end position="263"/>
    </location>
</feature>
<evidence type="ECO:0008006" key="4">
    <source>
        <dbReference type="Google" id="ProtNLM"/>
    </source>
</evidence>
<feature type="transmembrane region" description="Helical" evidence="1">
    <location>
        <begin position="322"/>
        <end position="343"/>
    </location>
</feature>
<reference evidence="3" key="1">
    <citation type="journal article" date="2019" name="Int. J. Syst. Evol. Microbiol.">
        <title>The Global Catalogue of Microorganisms (GCM) 10K type strain sequencing project: providing services to taxonomists for standard genome sequencing and annotation.</title>
        <authorList>
            <consortium name="The Broad Institute Genomics Platform"/>
            <consortium name="The Broad Institute Genome Sequencing Center for Infectious Disease"/>
            <person name="Wu L."/>
            <person name="Ma J."/>
        </authorList>
    </citation>
    <scope>NUCLEOTIDE SEQUENCE [LARGE SCALE GENOMIC DNA]</scope>
    <source>
        <strain evidence="3">CCUG 59189</strain>
    </source>
</reference>